<protein>
    <submittedName>
        <fullName evidence="1">Uncharacterized protein</fullName>
    </submittedName>
</protein>
<reference evidence="1" key="1">
    <citation type="submission" date="2020-04" db="EMBL/GenBank/DDBJ databases">
        <authorList>
            <person name="Chiriac C."/>
            <person name="Salcher M."/>
            <person name="Ghai R."/>
            <person name="Kavagutti S V."/>
        </authorList>
    </citation>
    <scope>NUCLEOTIDE SEQUENCE</scope>
</reference>
<accession>A0A6J5PBC5</accession>
<name>A0A6J5PBC5_9CAUD</name>
<dbReference type="EMBL" id="LR796832">
    <property type="protein sequence ID" value="CAB4168783.1"/>
    <property type="molecule type" value="Genomic_DNA"/>
</dbReference>
<proteinExistence type="predicted"/>
<sequence>MSLTKNQALVYALMIRAQAVTTEVKGLEVHNSIYPDQQYTESSFVNKADELRKIADQIIEILAKRES</sequence>
<gene>
    <name evidence="1" type="ORF">UFOVP580_40</name>
</gene>
<organism evidence="1">
    <name type="scientific">uncultured Caudovirales phage</name>
    <dbReference type="NCBI Taxonomy" id="2100421"/>
    <lineage>
        <taxon>Viruses</taxon>
        <taxon>Duplodnaviria</taxon>
        <taxon>Heunggongvirae</taxon>
        <taxon>Uroviricota</taxon>
        <taxon>Caudoviricetes</taxon>
        <taxon>Peduoviridae</taxon>
        <taxon>Maltschvirus</taxon>
        <taxon>Maltschvirus maltsch</taxon>
    </lineage>
</organism>
<evidence type="ECO:0000313" key="1">
    <source>
        <dbReference type="EMBL" id="CAB4168783.1"/>
    </source>
</evidence>